<name>G8XUK6_9BETA</name>
<dbReference type="KEGG" id="vg:11464214"/>
<dbReference type="GeneID" id="11464214"/>
<protein>
    <submittedName>
        <fullName evidence="2">Membrane protein A32</fullName>
    </submittedName>
</protein>
<feature type="transmembrane region" description="Helical" evidence="1">
    <location>
        <begin position="271"/>
        <end position="293"/>
    </location>
</feature>
<dbReference type="Proteomes" id="UP000113968">
    <property type="component" value="Segment"/>
</dbReference>
<gene>
    <name evidence="2" type="primary">A32</name>
</gene>
<keyword evidence="1" id="KW-0472">Membrane</keyword>
<evidence type="ECO:0000256" key="1">
    <source>
        <dbReference type="SAM" id="Phobius"/>
    </source>
</evidence>
<reference evidence="2" key="1">
    <citation type="submission" date="2011-12" db="EMBL/GenBank/DDBJ databases">
        <title>Comparative genomics of primate cytomegaloviruses.</title>
        <authorList>
            <person name="Davison A.J."/>
            <person name="Holton M."/>
            <person name="Dolan A."/>
            <person name="Dargan D.J."/>
            <person name="Gatherer D."/>
            <person name="Hayward G.S."/>
        </authorList>
    </citation>
    <scope>NUCLEOTIDE SEQUENCE [LARGE SCALE GENOMIC DNA]</scope>
    <source>
        <strain evidence="2">S34E</strain>
    </source>
</reference>
<keyword evidence="1" id="KW-1133">Transmembrane helix</keyword>
<dbReference type="InterPro" id="IPR057753">
    <property type="entry name" value="US29-like"/>
</dbReference>
<dbReference type="RefSeq" id="YP_004940157.1">
    <property type="nucleotide sequence ID" value="NC_016447.1"/>
</dbReference>
<dbReference type="EMBL" id="FJ483970">
    <property type="protein sequence ID" value="AEV80848.1"/>
    <property type="molecule type" value="Genomic_DNA"/>
</dbReference>
<dbReference type="Pfam" id="PF25728">
    <property type="entry name" value="US29"/>
    <property type="match status" value="1"/>
</dbReference>
<keyword evidence="1" id="KW-0812">Transmembrane</keyword>
<evidence type="ECO:0000313" key="2">
    <source>
        <dbReference type="EMBL" id="AEV80848.1"/>
    </source>
</evidence>
<accession>G8XUK6</accession>
<sequence length="331" mass="37581">MKGVNWGAIIVSVGLVACSYANTTSTQTSTTPVNVSSTTNVTATPNGTTPTTYNVSTNSSHNATVTTVTTVTTAIPTNRSHTLDPPTVDLLYNQTVNYSECVRNHTWLHRPQISYCDRYDTVWMVLGREDRTTPSGRKVPLAYEGACCVVDGKPDYVFFIRHWYGYVEHHNALRVDYNCSWHTRLTPLYPFTTNFSVLTENYMATMSRFKHGRPCKGERVYYYGLQHSDELFINDVGGVDIRLRNDSFVWPHDIHRRLSGPLYAPSESPPIMLYLSEFLVLCGLGAMFLYLLLKLLVEVRTSCCLFLRSKRTQSYGEPPRTKRPSSKRSKW</sequence>
<keyword evidence="3" id="KW-1185">Reference proteome</keyword>
<dbReference type="PROSITE" id="PS51257">
    <property type="entry name" value="PROKAR_LIPOPROTEIN"/>
    <property type="match status" value="1"/>
</dbReference>
<organism evidence="2 3">
    <name type="scientific">Aotine betaherpesvirus 1</name>
    <dbReference type="NCBI Taxonomy" id="50290"/>
    <lineage>
        <taxon>Viruses</taxon>
        <taxon>Duplodnaviria</taxon>
        <taxon>Heunggongvirae</taxon>
        <taxon>Peploviricota</taxon>
        <taxon>Herviviricetes</taxon>
        <taxon>Herpesvirales</taxon>
        <taxon>Orthoherpesviridae</taxon>
        <taxon>Betaherpesvirinae</taxon>
        <taxon>Cytomegalovirus</taxon>
        <taxon>Cytomegalovirus aotinebeta1</taxon>
    </lineage>
</organism>
<dbReference type="OrthoDB" id="31238at10239"/>
<proteinExistence type="predicted"/>
<evidence type="ECO:0000313" key="3">
    <source>
        <dbReference type="Proteomes" id="UP000113968"/>
    </source>
</evidence>